<dbReference type="EMBL" id="CAJVAX010000018">
    <property type="protein sequence ID" value="CAG7647976.1"/>
    <property type="molecule type" value="Genomic_DNA"/>
</dbReference>
<dbReference type="InterPro" id="IPR016181">
    <property type="entry name" value="Acyl_CoA_acyltransferase"/>
</dbReference>
<keyword evidence="3" id="KW-1185">Reference proteome</keyword>
<reference evidence="2" key="1">
    <citation type="submission" date="2021-06" db="EMBL/GenBank/DDBJ databases">
        <authorList>
            <person name="Arsene-Ploetze F."/>
        </authorList>
    </citation>
    <scope>NUCLEOTIDE SEQUENCE</scope>
    <source>
        <strain evidence="2">SBRY1</strain>
    </source>
</reference>
<dbReference type="SUPFAM" id="SSF55729">
    <property type="entry name" value="Acyl-CoA N-acyltransferases (Nat)"/>
    <property type="match status" value="1"/>
</dbReference>
<dbReference type="RefSeq" id="WP_205046158.1">
    <property type="nucleotide sequence ID" value="NZ_CAJVAX010000018.1"/>
</dbReference>
<evidence type="ECO:0000313" key="2">
    <source>
        <dbReference type="EMBL" id="CAG7647976.1"/>
    </source>
</evidence>
<dbReference type="Proteomes" id="UP001153328">
    <property type="component" value="Unassembled WGS sequence"/>
</dbReference>
<protein>
    <submittedName>
        <fullName evidence="2">GNAT family N-acetyltransferase</fullName>
    </submittedName>
</protein>
<accession>A0A9W4H3M9</accession>
<dbReference type="Pfam" id="PF13508">
    <property type="entry name" value="Acetyltransf_7"/>
    <property type="match status" value="1"/>
</dbReference>
<dbReference type="Gene3D" id="3.40.630.30">
    <property type="match status" value="1"/>
</dbReference>
<feature type="domain" description="N-acetyltransferase" evidence="1">
    <location>
        <begin position="96"/>
        <end position="226"/>
    </location>
</feature>
<dbReference type="CDD" id="cd04301">
    <property type="entry name" value="NAT_SF"/>
    <property type="match status" value="1"/>
</dbReference>
<dbReference type="InterPro" id="IPR000182">
    <property type="entry name" value="GNAT_dom"/>
</dbReference>
<proteinExistence type="predicted"/>
<sequence>MTISSLTPLVRSWIDGWTVSRGAAGPVDEPWGWTIDVGEFWQTGRHVLPDGDEATVRTLAAERAVPGRWLKVFLPRVPIAHGTPHTAEDVVAPWLVPGWTLGHPGFLMTTELRRTPFDVPAGHTVRTWTTGGVIRATVTAPDGTLAARGQITPTGATAVADRIATAPEHRRKGLGSVLMRTLQHAALDSGARTGVLVGTAEGRALYEALGWQAHAPMVSAHFDATP</sequence>
<dbReference type="AlphaFoldDB" id="A0A9W4H3M9"/>
<evidence type="ECO:0000313" key="3">
    <source>
        <dbReference type="Proteomes" id="UP001153328"/>
    </source>
</evidence>
<comment type="caution">
    <text evidence="2">The sequence shown here is derived from an EMBL/GenBank/DDBJ whole genome shotgun (WGS) entry which is preliminary data.</text>
</comment>
<organism evidence="2 3">
    <name type="scientific">Actinacidiphila bryophytorum</name>
    <dbReference type="NCBI Taxonomy" id="1436133"/>
    <lineage>
        <taxon>Bacteria</taxon>
        <taxon>Bacillati</taxon>
        <taxon>Actinomycetota</taxon>
        <taxon>Actinomycetes</taxon>
        <taxon>Kitasatosporales</taxon>
        <taxon>Streptomycetaceae</taxon>
        <taxon>Actinacidiphila</taxon>
    </lineage>
</organism>
<evidence type="ECO:0000259" key="1">
    <source>
        <dbReference type="PROSITE" id="PS51186"/>
    </source>
</evidence>
<gene>
    <name evidence="2" type="ORF">SBRY_40808</name>
</gene>
<dbReference type="PROSITE" id="PS51186">
    <property type="entry name" value="GNAT"/>
    <property type="match status" value="1"/>
</dbReference>
<name>A0A9W4H3M9_9ACTN</name>
<dbReference type="GO" id="GO:0016747">
    <property type="term" value="F:acyltransferase activity, transferring groups other than amino-acyl groups"/>
    <property type="evidence" value="ECO:0007669"/>
    <property type="project" value="InterPro"/>
</dbReference>